<dbReference type="Gene3D" id="1.10.10.10">
    <property type="entry name" value="Winged helix-like DNA-binding domain superfamily/Winged helix DNA-binding domain"/>
    <property type="match status" value="1"/>
</dbReference>
<dbReference type="InterPro" id="IPR005471">
    <property type="entry name" value="Tscrpt_reg_IclR_N"/>
</dbReference>
<feature type="domain" description="IclR-ED" evidence="6">
    <location>
        <begin position="94"/>
        <end position="290"/>
    </location>
</feature>
<evidence type="ECO:0000256" key="1">
    <source>
        <dbReference type="ARBA" id="ARBA00023015"/>
    </source>
</evidence>
<dbReference type="InterPro" id="IPR014757">
    <property type="entry name" value="Tscrpt_reg_IclR_C"/>
</dbReference>
<dbReference type="GO" id="GO:0003677">
    <property type="term" value="F:DNA binding"/>
    <property type="evidence" value="ECO:0007669"/>
    <property type="project" value="UniProtKB-KW"/>
</dbReference>
<dbReference type="SUPFAM" id="SSF55781">
    <property type="entry name" value="GAF domain-like"/>
    <property type="match status" value="1"/>
</dbReference>
<evidence type="ECO:0000313" key="8">
    <source>
        <dbReference type="Proteomes" id="UP000272193"/>
    </source>
</evidence>
<feature type="region of interest" description="Disordered" evidence="4">
    <location>
        <begin position="1"/>
        <end position="22"/>
    </location>
</feature>
<reference evidence="7 8" key="1">
    <citation type="submission" date="2018-11" db="EMBL/GenBank/DDBJ databases">
        <title>Genomic Encyclopedia of Type Strains, Phase IV (KMG-IV): sequencing the most valuable type-strain genomes for metagenomic binning, comparative biology and taxonomic classification.</title>
        <authorList>
            <person name="Goeker M."/>
        </authorList>
    </citation>
    <scope>NUCLEOTIDE SEQUENCE [LARGE SCALE GENOMIC DNA]</scope>
    <source>
        <strain evidence="7 8">DSM 101684</strain>
    </source>
</reference>
<keyword evidence="3" id="KW-0804">Transcription</keyword>
<keyword evidence="2" id="KW-0238">DNA-binding</keyword>
<evidence type="ECO:0000256" key="4">
    <source>
        <dbReference type="SAM" id="MobiDB-lite"/>
    </source>
</evidence>
<sequence>MQRRRSAPVPEDDPSSSALAAENAARDRAGIQSVEVGFALLEVLARATAPLMLRDLASAADMSAAKAHRYLVSFQRLGMVTQDPTNARYALGPMALRLGLAALHQLDPVRLARERAAELAATLGHTVALAVWGNHGPTIVHWQESALARPVTLRLGDVMPLLGSATGQCFAAWLRPRARGAAARALDAMIDAELRRIRALPPDARGELPLTRAEVHALLQRVREQGMARVVGTLLPGVAGFCAPVFDADGRLALGMVALGPVPAFDAQWGGAVERALRAQAQALSAELGWPGAASDAARP</sequence>
<evidence type="ECO:0000259" key="6">
    <source>
        <dbReference type="PROSITE" id="PS51078"/>
    </source>
</evidence>
<proteinExistence type="predicted"/>
<comment type="caution">
    <text evidence="7">The sequence shown here is derived from an EMBL/GenBank/DDBJ whole genome shotgun (WGS) entry which is preliminary data.</text>
</comment>
<dbReference type="EMBL" id="RKQL01000004">
    <property type="protein sequence ID" value="RPE66811.1"/>
    <property type="molecule type" value="Genomic_DNA"/>
</dbReference>
<dbReference type="FunFam" id="1.10.10.10:FF:000056">
    <property type="entry name" value="IclR family transcriptional regulator"/>
    <property type="match status" value="1"/>
</dbReference>
<organism evidence="7 8">
    <name type="scientific">Tibeticola sediminis</name>
    <dbReference type="NCBI Taxonomy" id="1917811"/>
    <lineage>
        <taxon>Bacteria</taxon>
        <taxon>Pseudomonadati</taxon>
        <taxon>Pseudomonadota</taxon>
        <taxon>Betaproteobacteria</taxon>
        <taxon>Burkholderiales</taxon>
        <taxon>Comamonadaceae</taxon>
        <taxon>Tibeticola</taxon>
    </lineage>
</organism>
<dbReference type="PANTHER" id="PTHR30136">
    <property type="entry name" value="HELIX-TURN-HELIX TRANSCRIPTIONAL REGULATOR, ICLR FAMILY"/>
    <property type="match status" value="1"/>
</dbReference>
<dbReference type="Gene3D" id="3.30.450.40">
    <property type="match status" value="1"/>
</dbReference>
<dbReference type="PROSITE" id="PS51077">
    <property type="entry name" value="HTH_ICLR"/>
    <property type="match status" value="1"/>
</dbReference>
<name>A0A3N4UHP4_9BURK</name>
<dbReference type="PROSITE" id="PS51078">
    <property type="entry name" value="ICLR_ED"/>
    <property type="match status" value="1"/>
</dbReference>
<dbReference type="PANTHER" id="PTHR30136:SF8">
    <property type="entry name" value="TRANSCRIPTIONAL REGULATORY PROTEIN"/>
    <property type="match status" value="1"/>
</dbReference>
<dbReference type="Pfam" id="PF09339">
    <property type="entry name" value="HTH_IclR"/>
    <property type="match status" value="1"/>
</dbReference>
<dbReference type="InterPro" id="IPR036388">
    <property type="entry name" value="WH-like_DNA-bd_sf"/>
</dbReference>
<keyword evidence="1" id="KW-0805">Transcription regulation</keyword>
<evidence type="ECO:0000313" key="7">
    <source>
        <dbReference type="EMBL" id="RPE66811.1"/>
    </source>
</evidence>
<protein>
    <submittedName>
        <fullName evidence="7">IclR family transcriptional regulator</fullName>
    </submittedName>
</protein>
<evidence type="ECO:0000259" key="5">
    <source>
        <dbReference type="PROSITE" id="PS51077"/>
    </source>
</evidence>
<dbReference type="Pfam" id="PF01614">
    <property type="entry name" value="IclR_C"/>
    <property type="match status" value="1"/>
</dbReference>
<accession>A0A3N4UHP4</accession>
<evidence type="ECO:0000256" key="2">
    <source>
        <dbReference type="ARBA" id="ARBA00023125"/>
    </source>
</evidence>
<dbReference type="SUPFAM" id="SSF46785">
    <property type="entry name" value="Winged helix' DNA-binding domain"/>
    <property type="match status" value="1"/>
</dbReference>
<dbReference type="AlphaFoldDB" id="A0A3N4UHP4"/>
<gene>
    <name evidence="7" type="ORF">EDC62_1885</name>
</gene>
<dbReference type="Proteomes" id="UP000272193">
    <property type="component" value="Unassembled WGS sequence"/>
</dbReference>
<dbReference type="InterPro" id="IPR050707">
    <property type="entry name" value="HTH_MetabolicPath_Reg"/>
</dbReference>
<keyword evidence="8" id="KW-1185">Reference proteome</keyword>
<feature type="domain" description="HTH iclR-type" evidence="5">
    <location>
        <begin position="31"/>
        <end position="93"/>
    </location>
</feature>
<dbReference type="SMART" id="SM00346">
    <property type="entry name" value="HTH_ICLR"/>
    <property type="match status" value="1"/>
</dbReference>
<evidence type="ECO:0000256" key="3">
    <source>
        <dbReference type="ARBA" id="ARBA00023163"/>
    </source>
</evidence>
<dbReference type="GO" id="GO:0003700">
    <property type="term" value="F:DNA-binding transcription factor activity"/>
    <property type="evidence" value="ECO:0007669"/>
    <property type="project" value="TreeGrafter"/>
</dbReference>
<dbReference type="InterPro" id="IPR036390">
    <property type="entry name" value="WH_DNA-bd_sf"/>
</dbReference>
<dbReference type="InterPro" id="IPR029016">
    <property type="entry name" value="GAF-like_dom_sf"/>
</dbReference>
<dbReference type="GO" id="GO:0045892">
    <property type="term" value="P:negative regulation of DNA-templated transcription"/>
    <property type="evidence" value="ECO:0007669"/>
    <property type="project" value="TreeGrafter"/>
</dbReference>